<sequence>MTQETIQMLPEWAPQDAILLAWPHNQSDWAPILHEVQCTYCNIIEQVTRFEPVVLLVPEDPNEYASLPSELRSRCLLVPCPTNDTWCRDYGPLALQSPSGARVLVDFTFNAWGGKFVSALDNLVVRRLMMKELFALDVAYFEASSLTFEGGALECNGEGLLLTTKSCVEDPLRNPHLCETPYIYEALLQCLGLTDYCSLEVAPLPGDDTDGHIDTIARFVDPDTIIYVSPSDPTAQSFVALTQLERQLQELARQRPALRLIALPDVGDFPSRYEPDCLIPATYANFLLVNGALLLPIYGRSTDSEAQRILQQALPHLEVVPIDCSILLEQHGSLHCISMQIPQGFLNPSLLNTITR</sequence>
<dbReference type="AlphaFoldDB" id="C2MC93"/>
<dbReference type="OrthoDB" id="9808013at2"/>
<keyword evidence="3" id="KW-1185">Reference proteome</keyword>
<evidence type="ECO:0008006" key="4">
    <source>
        <dbReference type="Google" id="ProtNLM"/>
    </source>
</evidence>
<protein>
    <recommendedName>
        <fullName evidence="4">Agmatine deiminase</fullName>
    </recommendedName>
</protein>
<proteinExistence type="predicted"/>
<dbReference type="GO" id="GO:0047632">
    <property type="term" value="F:agmatine deiminase activity"/>
    <property type="evidence" value="ECO:0007669"/>
    <property type="project" value="TreeGrafter"/>
</dbReference>
<comment type="caution">
    <text evidence="2">The sequence shown here is derived from an EMBL/GenBank/DDBJ whole genome shotgun (WGS) entry which is preliminary data.</text>
</comment>
<evidence type="ECO:0000313" key="3">
    <source>
        <dbReference type="Proteomes" id="UP000003303"/>
    </source>
</evidence>
<accession>C2MC93</accession>
<dbReference type="GO" id="GO:0004668">
    <property type="term" value="F:protein-arginine deiminase activity"/>
    <property type="evidence" value="ECO:0007669"/>
    <property type="project" value="InterPro"/>
</dbReference>
<gene>
    <name evidence="2" type="ORF">PORUE0001_0871</name>
</gene>
<evidence type="ECO:0000313" key="2">
    <source>
        <dbReference type="EMBL" id="EEK16722.1"/>
    </source>
</evidence>
<dbReference type="InterPro" id="IPR007466">
    <property type="entry name" value="Peptidyl-Arg-deiminase_porph"/>
</dbReference>
<reference evidence="2 3" key="1">
    <citation type="submission" date="2009-04" db="EMBL/GenBank/DDBJ databases">
        <authorList>
            <person name="Sebastian Y."/>
            <person name="Madupu R."/>
            <person name="Durkin A.S."/>
            <person name="Torralba M."/>
            <person name="Methe B."/>
            <person name="Sutton G.G."/>
            <person name="Strausberg R.L."/>
            <person name="Nelson K.E."/>
        </authorList>
    </citation>
    <scope>NUCLEOTIDE SEQUENCE [LARGE SCALE GENOMIC DNA]</scope>
    <source>
        <strain evidence="2 3">60-3</strain>
    </source>
</reference>
<evidence type="ECO:0000256" key="1">
    <source>
        <dbReference type="ARBA" id="ARBA00022801"/>
    </source>
</evidence>
<keyword evidence="1" id="KW-0378">Hydrolase</keyword>
<dbReference type="Proteomes" id="UP000003303">
    <property type="component" value="Unassembled WGS sequence"/>
</dbReference>
<dbReference type="PANTHER" id="PTHR31377">
    <property type="entry name" value="AGMATINE DEIMINASE-RELATED"/>
    <property type="match status" value="1"/>
</dbReference>
<dbReference type="PANTHER" id="PTHR31377:SF0">
    <property type="entry name" value="AGMATINE DEIMINASE-RELATED"/>
    <property type="match status" value="1"/>
</dbReference>
<dbReference type="SUPFAM" id="SSF55909">
    <property type="entry name" value="Pentein"/>
    <property type="match status" value="1"/>
</dbReference>
<dbReference type="GO" id="GO:0009446">
    <property type="term" value="P:putrescine biosynthetic process"/>
    <property type="evidence" value="ECO:0007669"/>
    <property type="project" value="InterPro"/>
</dbReference>
<dbReference type="RefSeq" id="WP_007365521.1">
    <property type="nucleotide sequence ID" value="NZ_ACLR01000170.1"/>
</dbReference>
<dbReference type="Gene3D" id="3.75.10.10">
    <property type="entry name" value="L-arginine/glycine Amidinotransferase, Chain A"/>
    <property type="match status" value="1"/>
</dbReference>
<dbReference type="Pfam" id="PF04371">
    <property type="entry name" value="PAD_porph"/>
    <property type="match status" value="1"/>
</dbReference>
<name>C2MC93_9PORP</name>
<organism evidence="2 3">
    <name type="scientific">Porphyromonas uenonis 60-3</name>
    <dbReference type="NCBI Taxonomy" id="596327"/>
    <lineage>
        <taxon>Bacteria</taxon>
        <taxon>Pseudomonadati</taxon>
        <taxon>Bacteroidota</taxon>
        <taxon>Bacteroidia</taxon>
        <taxon>Bacteroidales</taxon>
        <taxon>Porphyromonadaceae</taxon>
        <taxon>Porphyromonas</taxon>
    </lineage>
</organism>
<dbReference type="eggNOG" id="COG2957">
    <property type="taxonomic scope" value="Bacteria"/>
</dbReference>
<dbReference type="EMBL" id="ACLR01000170">
    <property type="protein sequence ID" value="EEK16722.1"/>
    <property type="molecule type" value="Genomic_DNA"/>
</dbReference>
<dbReference type="STRING" id="596327.PORUE0001_0871"/>